<keyword evidence="3" id="KW-1133">Transmembrane helix</keyword>
<protein>
    <submittedName>
        <fullName evidence="5">Chitin synthase</fullName>
    </submittedName>
</protein>
<evidence type="ECO:0000256" key="3">
    <source>
        <dbReference type="SAM" id="Phobius"/>
    </source>
</evidence>
<dbReference type="GO" id="GO:0016757">
    <property type="term" value="F:glycosyltransferase activity"/>
    <property type="evidence" value="ECO:0007669"/>
    <property type="project" value="UniProtKB-KW"/>
</dbReference>
<dbReference type="Pfam" id="PF00535">
    <property type="entry name" value="Glycos_transf_2"/>
    <property type="match status" value="1"/>
</dbReference>
<keyword evidence="3" id="KW-0472">Membrane</keyword>
<sequence length="484" mass="54112">MSHQKRFDPILLVISGAIFSLLILMAFLVFSVISMIAIGLGAAVVMYQMVALQRGQVIRSSNTRKFPSPFFIFLLASPIVLGAIVGFDTYHIQNSISKAILLWGLTMTFWSTLLFIPLALYSKRREMSIPELASFPRVSIIVPAYNEEKVIERTIQAIIDTKYQDKEIILVDDGSKDKTWEMMSKYKKQAKVLQKTNGGKASAINFGLAYATGEIIVIVDADTIIGHESLIHLVKGFSSDKNVAAVAGNIKVRNRKNWLTWCQAIEYVAGIQIARRALDVFGAISVVPGALGSFRKNILEDIGSYHKDTLVEDFDLTLKILKTKMFIAGSTDATAYTEAPESLKSMYKQRKRWYGGNLQVFSRHSDALTNPRFGILQKFVFPYMIFASCIMPFVSFITIASAIYAGIFGDWLFVLLMFAIFSALQCLQVALAVRLDNEDPRLILYGVFLVVGFKQILDILLLGAVFEHLSKKEQVWTSADRVGM</sequence>
<dbReference type="Proteomes" id="UP000196239">
    <property type="component" value="Chromosome 1"/>
</dbReference>
<dbReference type="KEGG" id="ndv:NDEV_0716"/>
<accession>A0A128A2A8</accession>
<dbReference type="SUPFAM" id="SSF53448">
    <property type="entry name" value="Nucleotide-diphospho-sugar transferases"/>
    <property type="match status" value="1"/>
</dbReference>
<keyword evidence="2" id="KW-0808">Transferase</keyword>
<evidence type="ECO:0000256" key="1">
    <source>
        <dbReference type="ARBA" id="ARBA00022676"/>
    </source>
</evidence>
<feature type="transmembrane region" description="Helical" evidence="3">
    <location>
        <begin position="442"/>
        <end position="466"/>
    </location>
</feature>
<evidence type="ECO:0000256" key="2">
    <source>
        <dbReference type="ARBA" id="ARBA00022679"/>
    </source>
</evidence>
<name>A0A128A2A8_9ARCH</name>
<keyword evidence="6" id="KW-1185">Reference proteome</keyword>
<organism evidence="5 6">
    <name type="scientific">Nitrosotalea devaniterrae</name>
    <dbReference type="NCBI Taxonomy" id="1078905"/>
    <lineage>
        <taxon>Archaea</taxon>
        <taxon>Nitrososphaerota</taxon>
        <taxon>Nitrososphaeria</taxon>
        <taxon>Nitrosotaleales</taxon>
        <taxon>Nitrosotaleaceae</taxon>
        <taxon>Nitrosotalea</taxon>
    </lineage>
</organism>
<dbReference type="EMBL" id="LN890280">
    <property type="protein sequence ID" value="CUR51481.1"/>
    <property type="molecule type" value="Genomic_DNA"/>
</dbReference>
<evidence type="ECO:0000313" key="6">
    <source>
        <dbReference type="Proteomes" id="UP000196239"/>
    </source>
</evidence>
<dbReference type="CDD" id="cd06423">
    <property type="entry name" value="CESA_like"/>
    <property type="match status" value="1"/>
</dbReference>
<dbReference type="Gene3D" id="3.90.550.10">
    <property type="entry name" value="Spore Coat Polysaccharide Biosynthesis Protein SpsA, Chain A"/>
    <property type="match status" value="1"/>
</dbReference>
<keyword evidence="3" id="KW-0812">Transmembrane</keyword>
<evidence type="ECO:0000313" key="5">
    <source>
        <dbReference type="EMBL" id="CUR51481.1"/>
    </source>
</evidence>
<dbReference type="InterPro" id="IPR029044">
    <property type="entry name" value="Nucleotide-diphossugar_trans"/>
</dbReference>
<dbReference type="InterPro" id="IPR001173">
    <property type="entry name" value="Glyco_trans_2-like"/>
</dbReference>
<feature type="transmembrane region" description="Helical" evidence="3">
    <location>
        <begin position="99"/>
        <end position="121"/>
    </location>
</feature>
<dbReference type="PANTHER" id="PTHR43630:SF1">
    <property type="entry name" value="POLY-BETA-1,6-N-ACETYL-D-GLUCOSAMINE SYNTHASE"/>
    <property type="match status" value="1"/>
</dbReference>
<keyword evidence="1" id="KW-0328">Glycosyltransferase</keyword>
<feature type="domain" description="Glycosyltransferase 2-like" evidence="4">
    <location>
        <begin position="139"/>
        <end position="302"/>
    </location>
</feature>
<gene>
    <name evidence="5" type="ORF">NDEV_0716</name>
</gene>
<dbReference type="PANTHER" id="PTHR43630">
    <property type="entry name" value="POLY-BETA-1,6-N-ACETYL-D-GLUCOSAMINE SYNTHASE"/>
    <property type="match status" value="1"/>
</dbReference>
<dbReference type="AlphaFoldDB" id="A0A128A2A8"/>
<feature type="transmembrane region" description="Helical" evidence="3">
    <location>
        <begin position="380"/>
        <end position="405"/>
    </location>
</feature>
<feature type="transmembrane region" description="Helical" evidence="3">
    <location>
        <begin position="12"/>
        <end position="45"/>
    </location>
</feature>
<evidence type="ECO:0000259" key="4">
    <source>
        <dbReference type="Pfam" id="PF00535"/>
    </source>
</evidence>
<feature type="transmembrane region" description="Helical" evidence="3">
    <location>
        <begin position="66"/>
        <end position="87"/>
    </location>
</feature>
<feature type="transmembrane region" description="Helical" evidence="3">
    <location>
        <begin position="411"/>
        <end position="435"/>
    </location>
</feature>
<reference evidence="6" key="1">
    <citation type="submission" date="2015-10" db="EMBL/GenBank/DDBJ databases">
        <authorList>
            <person name="Lehtovirta-Morley L.E."/>
            <person name="Vieille C."/>
        </authorList>
    </citation>
    <scope>NUCLEOTIDE SEQUENCE [LARGE SCALE GENOMIC DNA]</scope>
</reference>
<proteinExistence type="predicted"/>